<keyword evidence="1" id="KW-0433">Leucine-rich repeat</keyword>
<dbReference type="PROSITE" id="PS51450">
    <property type="entry name" value="LRR"/>
    <property type="match status" value="2"/>
</dbReference>
<dbReference type="PANTHER" id="PTHR24373">
    <property type="entry name" value="SLIT RELATED LEUCINE-RICH REPEAT NEURONAL PROTEIN"/>
    <property type="match status" value="1"/>
</dbReference>
<dbReference type="InterPro" id="IPR032675">
    <property type="entry name" value="LRR_dom_sf"/>
</dbReference>
<dbReference type="Pfam" id="PF13855">
    <property type="entry name" value="LRR_8"/>
    <property type="match status" value="3"/>
</dbReference>
<dbReference type="Gene3D" id="3.80.10.10">
    <property type="entry name" value="Ribonuclease Inhibitor"/>
    <property type="match status" value="2"/>
</dbReference>
<keyword evidence="4" id="KW-0812">Transmembrane</keyword>
<dbReference type="SUPFAM" id="SSF52058">
    <property type="entry name" value="L domain-like"/>
    <property type="match status" value="1"/>
</dbReference>
<evidence type="ECO:0000313" key="7">
    <source>
        <dbReference type="WBParaSite" id="ALUE_0001533301-mRNA-1"/>
    </source>
</evidence>
<evidence type="ECO:0000313" key="6">
    <source>
        <dbReference type="Proteomes" id="UP000036681"/>
    </source>
</evidence>
<feature type="signal peptide" evidence="5">
    <location>
        <begin position="1"/>
        <end position="34"/>
    </location>
</feature>
<organism evidence="6 7">
    <name type="scientific">Ascaris lumbricoides</name>
    <name type="common">Giant roundworm</name>
    <dbReference type="NCBI Taxonomy" id="6252"/>
    <lineage>
        <taxon>Eukaryota</taxon>
        <taxon>Metazoa</taxon>
        <taxon>Ecdysozoa</taxon>
        <taxon>Nematoda</taxon>
        <taxon>Chromadorea</taxon>
        <taxon>Rhabditida</taxon>
        <taxon>Spirurina</taxon>
        <taxon>Ascaridomorpha</taxon>
        <taxon>Ascaridoidea</taxon>
        <taxon>Ascarididae</taxon>
        <taxon>Ascaris</taxon>
    </lineage>
</organism>
<proteinExistence type="predicted"/>
<dbReference type="InterPro" id="IPR050328">
    <property type="entry name" value="Dev_Immune_Receptor"/>
</dbReference>
<keyword evidence="2 5" id="KW-0732">Signal</keyword>
<dbReference type="PANTHER" id="PTHR24373:SF275">
    <property type="entry name" value="TIR DOMAIN-CONTAINING PROTEIN"/>
    <property type="match status" value="1"/>
</dbReference>
<keyword evidence="3" id="KW-0677">Repeat</keyword>
<keyword evidence="6" id="KW-1185">Reference proteome</keyword>
<dbReference type="InterPro" id="IPR001611">
    <property type="entry name" value="Leu-rich_rpt"/>
</dbReference>
<evidence type="ECO:0000256" key="5">
    <source>
        <dbReference type="SAM" id="SignalP"/>
    </source>
</evidence>
<feature type="chain" id="PRO_5039886032" evidence="5">
    <location>
        <begin position="35"/>
        <end position="593"/>
    </location>
</feature>
<dbReference type="WBParaSite" id="ALUE_0001533301-mRNA-1">
    <property type="protein sequence ID" value="ALUE_0001533301-mRNA-1"/>
    <property type="gene ID" value="ALUE_0001533301"/>
</dbReference>
<dbReference type="InterPro" id="IPR003591">
    <property type="entry name" value="Leu-rich_rpt_typical-subtyp"/>
</dbReference>
<protein>
    <submittedName>
        <fullName evidence="7">LRRCT domain-containing protein</fullName>
    </submittedName>
</protein>
<evidence type="ECO:0000256" key="2">
    <source>
        <dbReference type="ARBA" id="ARBA00022729"/>
    </source>
</evidence>
<reference evidence="7" key="1">
    <citation type="submission" date="2023-03" db="UniProtKB">
        <authorList>
            <consortium name="WormBaseParasite"/>
        </authorList>
    </citation>
    <scope>IDENTIFICATION</scope>
</reference>
<name>A0A9J2PZB7_ASCLU</name>
<keyword evidence="4" id="KW-0472">Membrane</keyword>
<dbReference type="AlphaFoldDB" id="A0A9J2PZB7"/>
<keyword evidence="4" id="KW-1133">Transmembrane helix</keyword>
<dbReference type="Proteomes" id="UP000036681">
    <property type="component" value="Unplaced"/>
</dbReference>
<dbReference type="SMART" id="SM00364">
    <property type="entry name" value="LRR_BAC"/>
    <property type="match status" value="3"/>
</dbReference>
<evidence type="ECO:0000256" key="4">
    <source>
        <dbReference type="SAM" id="Phobius"/>
    </source>
</evidence>
<accession>A0A9J2PZB7</accession>
<evidence type="ECO:0000256" key="3">
    <source>
        <dbReference type="ARBA" id="ARBA00022737"/>
    </source>
</evidence>
<dbReference type="SMART" id="SM00369">
    <property type="entry name" value="LRR_TYP"/>
    <property type="match status" value="10"/>
</dbReference>
<sequence>MMSAAMGWLRGKPHCFWPSTLLLVLTGFVNPIEAQCPPLQSPCRCAPSIYEPVSILCENADGLSNVLQAISQARNTAIDSLHILDTPIPTLPSNAFNDFTILRLVINRCNLGIIEDGAFNGPLLDSLVELDLTDNQLGTVPQTGLPRLRNLRKLYLNRNRISALQPESFSTYASRDILLKLELAGNRLTDEGLGDQRIFRPLRSLQQLSLETNALTAIPSASLVNQRQTLTNLNLGLNQINEVPVGALDFPNLSSLSLEFNGITQIIPQAFQGVPILQYLYLTGNKFPSWQPEMFRYVGQLRTLGIGETPIAVIPANAFQYIPHLIRLEMSEAAVDTIERGAFQRIPNIQAIVLNKNRLSLVRADFFRGLNELYSINLGGNRLEQVEPLSFANLPALSNLDISFNQLQTLPDNTFLNSFIPLPNERRVMFVCGNPWLCDSSLEWFRQYLRENVDIDIETPGCTAVCVRSINGCPPEGTPLRAIDFCPASDQALPLTGSALSLVGWIILAIIMTILLISICLMALVKYGMSHRRKKQKDREALDDEQRMVSSSASAYHVVAPSVITRSYAPSGMIDLDLPPAHTLDDRPTNYLY</sequence>
<feature type="transmembrane region" description="Helical" evidence="4">
    <location>
        <begin position="502"/>
        <end position="525"/>
    </location>
</feature>
<evidence type="ECO:0000256" key="1">
    <source>
        <dbReference type="ARBA" id="ARBA00022614"/>
    </source>
</evidence>